<dbReference type="InterPro" id="IPR023828">
    <property type="entry name" value="Peptidase_S8_Ser-AS"/>
</dbReference>
<proteinExistence type="inferred from homology"/>
<evidence type="ECO:0000256" key="9">
    <source>
        <dbReference type="PROSITE-ProRule" id="PRU01240"/>
    </source>
</evidence>
<evidence type="ECO:0000313" key="14">
    <source>
        <dbReference type="EMBL" id="GIJ58432.1"/>
    </source>
</evidence>
<dbReference type="Proteomes" id="UP000612585">
    <property type="component" value="Unassembled WGS sequence"/>
</dbReference>
<gene>
    <name evidence="14" type="ORF">Vau01_059480</name>
</gene>
<dbReference type="PROSITE" id="PS00137">
    <property type="entry name" value="SUBTILASE_HIS"/>
    <property type="match status" value="1"/>
</dbReference>
<evidence type="ECO:0000256" key="11">
    <source>
        <dbReference type="SAM" id="Phobius"/>
    </source>
</evidence>
<dbReference type="InterPro" id="IPR036852">
    <property type="entry name" value="Peptidase_S8/S53_dom_sf"/>
</dbReference>
<feature type="transmembrane region" description="Helical" evidence="11">
    <location>
        <begin position="38"/>
        <end position="55"/>
    </location>
</feature>
<dbReference type="SUPFAM" id="SSF52025">
    <property type="entry name" value="PA domain"/>
    <property type="match status" value="1"/>
</dbReference>
<evidence type="ECO:0000256" key="5">
    <source>
        <dbReference type="ARBA" id="ARBA00022729"/>
    </source>
</evidence>
<comment type="caution">
    <text evidence="14">The sequence shown here is derived from an EMBL/GenBank/DDBJ whole genome shotgun (WGS) entry which is preliminary data.</text>
</comment>
<evidence type="ECO:0000256" key="3">
    <source>
        <dbReference type="ARBA" id="ARBA00022525"/>
    </source>
</evidence>
<dbReference type="PROSITE" id="PS00136">
    <property type="entry name" value="SUBTILASE_ASP"/>
    <property type="match status" value="1"/>
</dbReference>
<feature type="domain" description="PA" evidence="13">
    <location>
        <begin position="475"/>
        <end position="559"/>
    </location>
</feature>
<dbReference type="InterPro" id="IPR034213">
    <property type="entry name" value="S8_Vpr-like"/>
</dbReference>
<keyword evidence="6 9" id="KW-0378">Hydrolase</keyword>
<evidence type="ECO:0000256" key="6">
    <source>
        <dbReference type="ARBA" id="ARBA00022801"/>
    </source>
</evidence>
<feature type="active site" description="Charge relay system" evidence="8 9">
    <location>
        <position position="215"/>
    </location>
</feature>
<dbReference type="InterPro" id="IPR046450">
    <property type="entry name" value="PA_dom_sf"/>
</dbReference>
<dbReference type="InterPro" id="IPR003137">
    <property type="entry name" value="PA_domain"/>
</dbReference>
<keyword evidence="11" id="KW-0812">Transmembrane</keyword>
<feature type="domain" description="Peptidase S8/S53" evidence="12">
    <location>
        <begin position="206"/>
        <end position="669"/>
    </location>
</feature>
<dbReference type="InterPro" id="IPR050131">
    <property type="entry name" value="Peptidase_S8_subtilisin-like"/>
</dbReference>
<keyword evidence="3" id="KW-0964">Secreted</keyword>
<dbReference type="CDD" id="cd07474">
    <property type="entry name" value="Peptidases_S8_subtilisin_Vpr-like"/>
    <property type="match status" value="1"/>
</dbReference>
<comment type="similarity">
    <text evidence="1 9 10">Belongs to the peptidase S8 family.</text>
</comment>
<dbReference type="EMBL" id="BOPG01000036">
    <property type="protein sequence ID" value="GIJ58432.1"/>
    <property type="molecule type" value="Genomic_DNA"/>
</dbReference>
<evidence type="ECO:0000259" key="12">
    <source>
        <dbReference type="Pfam" id="PF00082"/>
    </source>
</evidence>
<dbReference type="AlphaFoldDB" id="A0A8J3Z8N8"/>
<evidence type="ECO:0000256" key="10">
    <source>
        <dbReference type="RuleBase" id="RU003355"/>
    </source>
</evidence>
<dbReference type="PROSITE" id="PS51892">
    <property type="entry name" value="SUBTILASE"/>
    <property type="match status" value="1"/>
</dbReference>
<dbReference type="PROSITE" id="PS00138">
    <property type="entry name" value="SUBTILASE_SER"/>
    <property type="match status" value="1"/>
</dbReference>
<evidence type="ECO:0000313" key="15">
    <source>
        <dbReference type="Proteomes" id="UP000612585"/>
    </source>
</evidence>
<dbReference type="GO" id="GO:0004252">
    <property type="term" value="F:serine-type endopeptidase activity"/>
    <property type="evidence" value="ECO:0007669"/>
    <property type="project" value="UniProtKB-UniRule"/>
</dbReference>
<dbReference type="InterPro" id="IPR015500">
    <property type="entry name" value="Peptidase_S8_subtilisin-rel"/>
</dbReference>
<dbReference type="SUPFAM" id="SSF52743">
    <property type="entry name" value="Subtilisin-like"/>
    <property type="match status" value="1"/>
</dbReference>
<reference evidence="14" key="1">
    <citation type="submission" date="2021-01" db="EMBL/GenBank/DDBJ databases">
        <title>Whole genome shotgun sequence of Virgisporangium aurantiacum NBRC 16421.</title>
        <authorList>
            <person name="Komaki H."/>
            <person name="Tamura T."/>
        </authorList>
    </citation>
    <scope>NUCLEOTIDE SEQUENCE</scope>
    <source>
        <strain evidence="14">NBRC 16421</strain>
    </source>
</reference>
<dbReference type="PANTHER" id="PTHR43806">
    <property type="entry name" value="PEPTIDASE S8"/>
    <property type="match status" value="1"/>
</dbReference>
<protein>
    <submittedName>
        <fullName evidence="14">Peptidase S8</fullName>
    </submittedName>
</protein>
<evidence type="ECO:0000256" key="1">
    <source>
        <dbReference type="ARBA" id="ARBA00011073"/>
    </source>
</evidence>
<dbReference type="InterPro" id="IPR022398">
    <property type="entry name" value="Peptidase_S8_His-AS"/>
</dbReference>
<keyword evidence="11" id="KW-1133">Transmembrane helix</keyword>
<dbReference type="Pfam" id="PF02225">
    <property type="entry name" value="PA"/>
    <property type="match status" value="1"/>
</dbReference>
<keyword evidence="5" id="KW-0732">Signal</keyword>
<evidence type="ECO:0000256" key="2">
    <source>
        <dbReference type="ARBA" id="ARBA00022512"/>
    </source>
</evidence>
<keyword evidence="4 9" id="KW-0645">Protease</keyword>
<dbReference type="InterPro" id="IPR000209">
    <property type="entry name" value="Peptidase_S8/S53_dom"/>
</dbReference>
<feature type="active site" description="Charge relay system" evidence="8 9">
    <location>
        <position position="293"/>
    </location>
</feature>
<dbReference type="PANTHER" id="PTHR43806:SF65">
    <property type="entry name" value="SERINE PROTEASE APRX"/>
    <property type="match status" value="1"/>
</dbReference>
<keyword evidence="11" id="KW-0472">Membrane</keyword>
<organism evidence="14 15">
    <name type="scientific">Virgisporangium aurantiacum</name>
    <dbReference type="NCBI Taxonomy" id="175570"/>
    <lineage>
        <taxon>Bacteria</taxon>
        <taxon>Bacillati</taxon>
        <taxon>Actinomycetota</taxon>
        <taxon>Actinomycetes</taxon>
        <taxon>Micromonosporales</taxon>
        <taxon>Micromonosporaceae</taxon>
        <taxon>Virgisporangium</taxon>
    </lineage>
</organism>
<keyword evidence="15" id="KW-1185">Reference proteome</keyword>
<sequence length="1060" mass="108196">MGTTRVPPAGKEACVVTTLENSTPTAGGRSRPGGRKRLVRLAAVGLLIPALAVFGNTTGAGAAPATKAPFTKAPAGLKITNLPLGVKNKPVTVVVELAGDPVAVADANAATPLTQDQKRQHQDRLRQEQAPVAQHARNLGGTVLGTYQHAYNGIKVRIPAGKAPELASAANVVAVHPVQTMKRDNVRGVPLIGAPAAWNGAGNVRGEGIKVAIIDTGIDWTHADFGGPGTPAAYAAAHAAEAAPADPRYFGPNAPKVKGGIDLVGDSYNADPNSPAYQPVPHPDPNPLDCNGHGTHVAGTAAGFGVTSDGRTFTGPYNADTVSSRSWNVGPGVAPKADLYGIRVFGCEGSTDVTVDAIEWAVANDMDVINMSLGSPFGSKTEPSAVAADNAAKDGVIVVASAGNEGPNPYMVGSPSTGTNVISVAANDPTQSFPGATLTLSTGATIQAINANGAPLPSGPLPIEVLRNSAGGISLGCDPAEYTAAGVAGKLVVVQRGTCARVARAIYGQQAGAAAVLMVNSTDDFPPFEGPITANPDTGEPFTVTIPFLGVPSSSGPALVAADGGTATLASLTLPNPGYLAPASFSSGGPRSGDSWLKPDVTAPGVSIFSAGVGTGNNFAVISGTSMAAPHTAGMAALVRQAHPGWRRVQYWKAAIVNTADPGKVTGYSTRIAGSGLIQAPPAVTTEVVALGDVGTASVNFGFAELDRDFKQSKVIVLRNFGNTPATFNASVGTKAGSPHSTKLSRTRVTVPARGETRIDLSLSVTASTAGTSAEFADVAGLVTFTPANGNNHGVALRVPYYMVPQAVSNIETKIDTNALRRNGSAVATVTNRRGVVPGAADWYAWGLYDSRDRGLGSNDMRAVGAQTFPGDGVMAFAISTTRRWSNASTNEFDVYVDVNGDGVDDYVVVGVDLGLLTAGEANGEMAVAVFDLRTGDGTIEFLADAPTDSSTLVLPVLFEQLCAAGSPCLSAANPRLKYHAVSFGQTDNTTDTIEGVASFNAFTPAISTGMFDVVAPNASASETVTINAAEFALTPPLGLMIVSHDNRSADEAQLIPVRR</sequence>
<keyword evidence="7 9" id="KW-0720">Serine protease</keyword>
<name>A0A8J3Z8N8_9ACTN</name>
<dbReference type="GO" id="GO:0006508">
    <property type="term" value="P:proteolysis"/>
    <property type="evidence" value="ECO:0007669"/>
    <property type="project" value="UniProtKB-KW"/>
</dbReference>
<dbReference type="Gene3D" id="3.40.50.200">
    <property type="entry name" value="Peptidase S8/S53 domain"/>
    <property type="match status" value="1"/>
</dbReference>
<dbReference type="Pfam" id="PF00082">
    <property type="entry name" value="Peptidase_S8"/>
    <property type="match status" value="1"/>
</dbReference>
<evidence type="ECO:0000256" key="8">
    <source>
        <dbReference type="PIRSR" id="PIRSR615500-1"/>
    </source>
</evidence>
<dbReference type="Gene3D" id="3.50.30.30">
    <property type="match status" value="1"/>
</dbReference>
<dbReference type="PRINTS" id="PR00723">
    <property type="entry name" value="SUBTILISIN"/>
</dbReference>
<keyword evidence="2" id="KW-0134">Cell wall</keyword>
<accession>A0A8J3Z8N8</accession>
<feature type="active site" description="Charge relay system" evidence="8 9">
    <location>
        <position position="626"/>
    </location>
</feature>
<evidence type="ECO:0000259" key="13">
    <source>
        <dbReference type="Pfam" id="PF02225"/>
    </source>
</evidence>
<evidence type="ECO:0000256" key="4">
    <source>
        <dbReference type="ARBA" id="ARBA00022670"/>
    </source>
</evidence>
<evidence type="ECO:0000256" key="7">
    <source>
        <dbReference type="ARBA" id="ARBA00022825"/>
    </source>
</evidence>
<dbReference type="InterPro" id="IPR023827">
    <property type="entry name" value="Peptidase_S8_Asp-AS"/>
</dbReference>